<proteinExistence type="predicted"/>
<dbReference type="RefSeq" id="WP_135760509.1">
    <property type="nucleotide sequence ID" value="NZ_RQHW01000034.1"/>
</dbReference>
<comment type="caution">
    <text evidence="1">The sequence shown here is derived from an EMBL/GenBank/DDBJ whole genome shotgun (WGS) entry which is preliminary data.</text>
</comment>
<keyword evidence="2" id="KW-1185">Reference proteome</keyword>
<dbReference type="EMBL" id="RQHW01000034">
    <property type="protein sequence ID" value="TGN19166.1"/>
    <property type="molecule type" value="Genomic_DNA"/>
</dbReference>
<organism evidence="1 2">
    <name type="scientific">Leptospira idonii</name>
    <dbReference type="NCBI Taxonomy" id="1193500"/>
    <lineage>
        <taxon>Bacteria</taxon>
        <taxon>Pseudomonadati</taxon>
        <taxon>Spirochaetota</taxon>
        <taxon>Spirochaetia</taxon>
        <taxon>Leptospirales</taxon>
        <taxon>Leptospiraceae</taxon>
        <taxon>Leptospira</taxon>
    </lineage>
</organism>
<sequence>MVCKGVSPDFKEGFKSISKGSYGFKFKQGRSSVFTKTINEYIYLNKNESQDELELGNQIQEKIKSLLTLDELDHIQSERKGGKYQNYDFIGYTKKKTPQGENLEIFTFELKATNKVSSISEAISQATSYKSTSNYTYIIIPMFDKKLFHDESRFDSFIDLCKENGLGILTIEVDPKKHQVLDVYEIIAPKKLEILDYSLYFGLLESKNLELCRMCKAIVSKEPDRKGCEWMINLENDSQCMKLLFQEKMVKLV</sequence>
<dbReference type="AlphaFoldDB" id="A0A4V3JY11"/>
<dbReference type="OrthoDB" id="337897at2"/>
<accession>A0A4V3JY11</accession>
<evidence type="ECO:0000313" key="1">
    <source>
        <dbReference type="EMBL" id="TGN19166.1"/>
    </source>
</evidence>
<gene>
    <name evidence="1" type="ORF">EHS15_10425</name>
</gene>
<protein>
    <submittedName>
        <fullName evidence="1">Uncharacterized protein</fullName>
    </submittedName>
</protein>
<evidence type="ECO:0000313" key="2">
    <source>
        <dbReference type="Proteomes" id="UP000298058"/>
    </source>
</evidence>
<dbReference type="Proteomes" id="UP000298058">
    <property type="component" value="Unassembled WGS sequence"/>
</dbReference>
<reference evidence="1" key="1">
    <citation type="journal article" date="2019" name="PLoS Negl. Trop. Dis.">
        <title>Revisiting the worldwide diversity of Leptospira species in the environment.</title>
        <authorList>
            <person name="Vincent A.T."/>
            <person name="Schiettekatte O."/>
            <person name="Bourhy P."/>
            <person name="Veyrier F.J."/>
            <person name="Picardeau M."/>
        </authorList>
    </citation>
    <scope>NUCLEOTIDE SEQUENCE [LARGE SCALE GENOMIC DNA]</scope>
    <source>
        <strain evidence="1">201300427</strain>
    </source>
</reference>
<name>A0A4V3JY11_9LEPT</name>